<comment type="caution">
    <text evidence="3">The sequence shown here is derived from an EMBL/GenBank/DDBJ whole genome shotgun (WGS) entry which is preliminary data.</text>
</comment>
<dbReference type="Proteomes" id="UP000789706">
    <property type="component" value="Unassembled WGS sequence"/>
</dbReference>
<sequence length="162" mass="18994">MTEGALKTHQLDSNKSPVSTDEPFYTPLEEQQLQQTQRQQLSSSSITSLPQQRELQQKLYNDQEKEEAAAEIFNEENNFLDELDELTLKKRVMELEKTMEQIQKSDIIRRISEIEKALEQIQAEVSASHERIEGLRRELIEREEKIQKMKRTKSVLTDFKSA</sequence>
<keyword evidence="4" id="KW-1185">Reference proteome</keyword>
<dbReference type="EMBL" id="CAJVPK010000001">
    <property type="protein sequence ID" value="CAG8432710.1"/>
    <property type="molecule type" value="Genomic_DNA"/>
</dbReference>
<evidence type="ECO:0000313" key="4">
    <source>
        <dbReference type="Proteomes" id="UP000789706"/>
    </source>
</evidence>
<reference evidence="3" key="1">
    <citation type="submission" date="2021-06" db="EMBL/GenBank/DDBJ databases">
        <authorList>
            <person name="Kallberg Y."/>
            <person name="Tangrot J."/>
            <person name="Rosling A."/>
        </authorList>
    </citation>
    <scope>NUCLEOTIDE SEQUENCE</scope>
    <source>
        <strain evidence="3">AZ414A</strain>
    </source>
</reference>
<feature type="coiled-coil region" evidence="1">
    <location>
        <begin position="85"/>
        <end position="152"/>
    </location>
</feature>
<name>A0A9N8UZN3_9GLOM</name>
<gene>
    <name evidence="3" type="ORF">DEBURN_LOCUS38</name>
</gene>
<dbReference type="OrthoDB" id="346910at2759"/>
<proteinExistence type="predicted"/>
<organism evidence="3 4">
    <name type="scientific">Diversispora eburnea</name>
    <dbReference type="NCBI Taxonomy" id="1213867"/>
    <lineage>
        <taxon>Eukaryota</taxon>
        <taxon>Fungi</taxon>
        <taxon>Fungi incertae sedis</taxon>
        <taxon>Mucoromycota</taxon>
        <taxon>Glomeromycotina</taxon>
        <taxon>Glomeromycetes</taxon>
        <taxon>Diversisporales</taxon>
        <taxon>Diversisporaceae</taxon>
        <taxon>Diversispora</taxon>
    </lineage>
</organism>
<keyword evidence="1" id="KW-0175">Coiled coil</keyword>
<evidence type="ECO:0000313" key="3">
    <source>
        <dbReference type="EMBL" id="CAG8432710.1"/>
    </source>
</evidence>
<accession>A0A9N8UZN3</accession>
<dbReference type="AlphaFoldDB" id="A0A9N8UZN3"/>
<protein>
    <submittedName>
        <fullName evidence="3">5692_t:CDS:1</fullName>
    </submittedName>
</protein>
<evidence type="ECO:0000256" key="1">
    <source>
        <dbReference type="SAM" id="Coils"/>
    </source>
</evidence>
<feature type="region of interest" description="Disordered" evidence="2">
    <location>
        <begin position="1"/>
        <end position="51"/>
    </location>
</feature>
<feature type="compositionally biased region" description="Low complexity" evidence="2">
    <location>
        <begin position="27"/>
        <end position="51"/>
    </location>
</feature>
<evidence type="ECO:0000256" key="2">
    <source>
        <dbReference type="SAM" id="MobiDB-lite"/>
    </source>
</evidence>